<dbReference type="EMBL" id="HBHW01027224">
    <property type="protein sequence ID" value="CAE0053062.1"/>
    <property type="molecule type" value="Transcribed_RNA"/>
</dbReference>
<organism evidence="3">
    <name type="scientific">Rhodosorus marinus</name>
    <dbReference type="NCBI Taxonomy" id="101924"/>
    <lineage>
        <taxon>Eukaryota</taxon>
        <taxon>Rhodophyta</taxon>
        <taxon>Stylonematophyceae</taxon>
        <taxon>Stylonematales</taxon>
        <taxon>Stylonemataceae</taxon>
        <taxon>Rhodosorus</taxon>
    </lineage>
</organism>
<evidence type="ECO:0000313" key="2">
    <source>
        <dbReference type="EMBL" id="CAE0053062.1"/>
    </source>
</evidence>
<dbReference type="InterPro" id="IPR003877">
    <property type="entry name" value="SPRY_dom"/>
</dbReference>
<dbReference type="Gene3D" id="2.60.120.920">
    <property type="match status" value="1"/>
</dbReference>
<protein>
    <recommendedName>
        <fullName evidence="1">SPRY domain-containing protein</fullName>
    </recommendedName>
</protein>
<dbReference type="Pfam" id="PF00622">
    <property type="entry name" value="SPRY"/>
    <property type="match status" value="1"/>
</dbReference>
<gene>
    <name evidence="2" type="ORF">RMAR00112_LOCUS21090</name>
    <name evidence="3" type="ORF">RMAR00112_LOCUS21092</name>
</gene>
<proteinExistence type="predicted"/>
<name>A0A7S3EGN7_9RHOD</name>
<dbReference type="EMBL" id="HBHW01027228">
    <property type="protein sequence ID" value="CAE0053064.1"/>
    <property type="molecule type" value="Transcribed_RNA"/>
</dbReference>
<evidence type="ECO:0000313" key="3">
    <source>
        <dbReference type="EMBL" id="CAE0053064.1"/>
    </source>
</evidence>
<dbReference type="AlphaFoldDB" id="A0A7S3EGN7"/>
<dbReference type="InterPro" id="IPR013320">
    <property type="entry name" value="ConA-like_dom_sf"/>
</dbReference>
<evidence type="ECO:0000259" key="1">
    <source>
        <dbReference type="Pfam" id="PF00622"/>
    </source>
</evidence>
<reference evidence="3" key="1">
    <citation type="submission" date="2021-01" db="EMBL/GenBank/DDBJ databases">
        <authorList>
            <person name="Corre E."/>
            <person name="Pelletier E."/>
            <person name="Niang G."/>
            <person name="Scheremetjew M."/>
            <person name="Finn R."/>
            <person name="Kale V."/>
            <person name="Holt S."/>
            <person name="Cochrane G."/>
            <person name="Meng A."/>
            <person name="Brown T."/>
            <person name="Cohen L."/>
        </authorList>
    </citation>
    <scope>NUCLEOTIDE SEQUENCE</scope>
    <source>
        <strain evidence="3">CCMP 769</strain>
    </source>
</reference>
<sequence>MDSPMERKGSRSSLQVGLATKYSFGEKDEEGDVNYAIMHRDMSTRLFTAEVECTASAGLIARKFGMNEMFVRKNWIVEESVTPLTDELTPNYSSLSHTTNTRLFHSRPVDFDAVLSQLYHMPPPMGEGTDSHFSRKHEDVELNSNGRRATRMGRRGTYRCAQGNSELSKKIAESSYFEVEILAQESQGGICVGVANGLHPLNKVVGSDRSSIGLFSTGEVIHNNRYTKLQGKFGPKDIVGVLFKPVHLGESLVTSQESAASSANTDEGPASANLENDCVAEVDFFINGKRVPNSRGLVPFSFAKGIYPTVSIYSEGTSVQLGVRKTSESSTEP</sequence>
<feature type="domain" description="SPRY" evidence="1">
    <location>
        <begin position="176"/>
        <end position="243"/>
    </location>
</feature>
<dbReference type="InterPro" id="IPR043136">
    <property type="entry name" value="B30.2/SPRY_sf"/>
</dbReference>
<accession>A0A7S3EGN7</accession>
<dbReference type="SUPFAM" id="SSF49899">
    <property type="entry name" value="Concanavalin A-like lectins/glucanases"/>
    <property type="match status" value="1"/>
</dbReference>